<reference evidence="1" key="1">
    <citation type="submission" date="2018-05" db="EMBL/GenBank/DDBJ databases">
        <authorList>
            <person name="Lanie J.A."/>
            <person name="Ng W.-L."/>
            <person name="Kazmierczak K.M."/>
            <person name="Andrzejewski T.M."/>
            <person name="Davidsen T.M."/>
            <person name="Wayne K.J."/>
            <person name="Tettelin H."/>
            <person name="Glass J.I."/>
            <person name="Rusch D."/>
            <person name="Podicherti R."/>
            <person name="Tsui H.-C.T."/>
            <person name="Winkler M.E."/>
        </authorList>
    </citation>
    <scope>NUCLEOTIDE SEQUENCE</scope>
</reference>
<feature type="non-terminal residue" evidence="1">
    <location>
        <position position="38"/>
    </location>
</feature>
<organism evidence="1">
    <name type="scientific">marine metagenome</name>
    <dbReference type="NCBI Taxonomy" id="408172"/>
    <lineage>
        <taxon>unclassified sequences</taxon>
        <taxon>metagenomes</taxon>
        <taxon>ecological metagenomes</taxon>
    </lineage>
</organism>
<sequence length="38" mass="4399">MASLSRQLKSGRYSRGEVRVENTRWPSPRVTVLVFATY</sequence>
<dbReference type="EMBL" id="UINC01021383">
    <property type="protein sequence ID" value="SVA88819.1"/>
    <property type="molecule type" value="Genomic_DNA"/>
</dbReference>
<name>A0A381ZHY7_9ZZZZ</name>
<dbReference type="AlphaFoldDB" id="A0A381ZHY7"/>
<protein>
    <submittedName>
        <fullName evidence="1">Uncharacterized protein</fullName>
    </submittedName>
</protein>
<proteinExistence type="predicted"/>
<gene>
    <name evidence="1" type="ORF">METZ01_LOCUS141673</name>
</gene>
<evidence type="ECO:0000313" key="1">
    <source>
        <dbReference type="EMBL" id="SVA88819.1"/>
    </source>
</evidence>
<accession>A0A381ZHY7</accession>